<proteinExistence type="predicted"/>
<dbReference type="EMBL" id="AIME01000021">
    <property type="protein sequence ID" value="EJF74123.1"/>
    <property type="molecule type" value="Genomic_DNA"/>
</dbReference>
<dbReference type="STRING" id="1094551.MEC_01365"/>
<gene>
    <name evidence="1" type="ORF">MEC_01365</name>
</gene>
<evidence type="ECO:0000313" key="1">
    <source>
        <dbReference type="EMBL" id="EJF74123.1"/>
    </source>
</evidence>
<dbReference type="Proteomes" id="UP000008761">
    <property type="component" value="Unassembled WGS sequence"/>
</dbReference>
<dbReference type="HOGENOM" id="CLU_2520869_0_0_5"/>
<organism evidence="1 2">
    <name type="scientific">Bartonella alsatica IBS 382</name>
    <dbReference type="NCBI Taxonomy" id="1094551"/>
    <lineage>
        <taxon>Bacteria</taxon>
        <taxon>Pseudomonadati</taxon>
        <taxon>Pseudomonadota</taxon>
        <taxon>Alphaproteobacteria</taxon>
        <taxon>Hyphomicrobiales</taxon>
        <taxon>Bartonellaceae</taxon>
        <taxon>Bartonella</taxon>
    </lineage>
</organism>
<name>J0YI16_9HYPH</name>
<reference evidence="1 2" key="1">
    <citation type="submission" date="2012-03" db="EMBL/GenBank/DDBJ databases">
        <title>The Genome Sequence of Bartonella alsatica IBS 382.</title>
        <authorList>
            <consortium name="The Broad Institute Genome Sequencing Platform"/>
            <consortium name="The Broad Institute Genome Sequencing Center for Infectious Disease"/>
            <person name="Feldgarden M."/>
            <person name="Kirby J."/>
            <person name="Kosoy M."/>
            <person name="Birtles R."/>
            <person name="Probert W.S."/>
            <person name="Chiaraviglio L."/>
            <person name="Young S.K."/>
            <person name="Zeng Q."/>
            <person name="Gargeya S."/>
            <person name="Fitzgerald M."/>
            <person name="Haas B."/>
            <person name="Abouelleil A."/>
            <person name="Alvarado L."/>
            <person name="Arachchi H.M."/>
            <person name="Berlin A."/>
            <person name="Chapman S.B."/>
            <person name="Gearin G."/>
            <person name="Goldberg J."/>
            <person name="Griggs A."/>
            <person name="Gujja S."/>
            <person name="Hansen M."/>
            <person name="Heiman D."/>
            <person name="Howarth C."/>
            <person name="Larimer J."/>
            <person name="Lui A."/>
            <person name="MacDonald P.J.P."/>
            <person name="McCowen C."/>
            <person name="Montmayeur A."/>
            <person name="Murphy C."/>
            <person name="Neiman D."/>
            <person name="Pearson M."/>
            <person name="Priest M."/>
            <person name="Roberts A."/>
            <person name="Saif S."/>
            <person name="Shea T."/>
            <person name="Sisk P."/>
            <person name="Stolte C."/>
            <person name="Sykes S."/>
            <person name="Wortman J."/>
            <person name="Nusbaum C."/>
            <person name="Birren B."/>
        </authorList>
    </citation>
    <scope>NUCLEOTIDE SEQUENCE [LARGE SCALE GENOMIC DNA]</scope>
    <source>
        <strain evidence="1 2">IBS 382</strain>
    </source>
</reference>
<comment type="caution">
    <text evidence="1">The sequence shown here is derived from an EMBL/GenBank/DDBJ whole genome shotgun (WGS) entry which is preliminary data.</text>
</comment>
<evidence type="ECO:0000313" key="2">
    <source>
        <dbReference type="Proteomes" id="UP000008761"/>
    </source>
</evidence>
<accession>J0YI16</accession>
<dbReference type="AlphaFoldDB" id="J0YI16"/>
<sequence>MVDSLVFFIPVIAIKVKSVSEEIQSVWCLILGKTRKACTKVSIGLLVLCSIRTPSFVLKNDDFQVRQWKFYDNKDEFSSSKSLF</sequence>
<protein>
    <submittedName>
        <fullName evidence="1">Uncharacterized protein</fullName>
    </submittedName>
</protein>